<dbReference type="EMBL" id="CP047901">
    <property type="protein sequence ID" value="QHO63312.1"/>
    <property type="molecule type" value="Genomic_DNA"/>
</dbReference>
<dbReference type="Proteomes" id="UP000463983">
    <property type="component" value="Chromosome"/>
</dbReference>
<evidence type="ECO:0000256" key="7">
    <source>
        <dbReference type="HAMAP-Rule" id="MF_01306"/>
    </source>
</evidence>
<proteinExistence type="inferred from homology"/>
<evidence type="ECO:0000256" key="1">
    <source>
        <dbReference type="ARBA" id="ARBA00007465"/>
    </source>
</evidence>
<evidence type="ECO:0000259" key="9">
    <source>
        <dbReference type="SMART" id="SM00363"/>
    </source>
</evidence>
<dbReference type="PANTHER" id="PTHR11831">
    <property type="entry name" value="30S 40S RIBOSOMAL PROTEIN"/>
    <property type="match status" value="1"/>
</dbReference>
<dbReference type="SUPFAM" id="SSF55174">
    <property type="entry name" value="Alpha-L RNA-binding motif"/>
    <property type="match status" value="1"/>
</dbReference>
<dbReference type="SMART" id="SM01390">
    <property type="entry name" value="Ribosomal_S4"/>
    <property type="match status" value="1"/>
</dbReference>
<evidence type="ECO:0000256" key="6">
    <source>
        <dbReference type="ARBA" id="ARBA00035254"/>
    </source>
</evidence>
<protein>
    <recommendedName>
        <fullName evidence="6 7">Small ribosomal subunit protein uS4</fullName>
    </recommendedName>
</protein>
<evidence type="ECO:0000259" key="10">
    <source>
        <dbReference type="SMART" id="SM01390"/>
    </source>
</evidence>
<evidence type="ECO:0000256" key="2">
    <source>
        <dbReference type="ARBA" id="ARBA00022730"/>
    </source>
</evidence>
<dbReference type="InterPro" id="IPR022801">
    <property type="entry name" value="Ribosomal_uS4"/>
</dbReference>
<dbReference type="InterPro" id="IPR001912">
    <property type="entry name" value="Ribosomal_uS4_N"/>
</dbReference>
<dbReference type="Gene3D" id="1.10.1050.10">
    <property type="entry name" value="Ribosomal Protein S4 Delta 41, Chain A, domain 1"/>
    <property type="match status" value="1"/>
</dbReference>
<dbReference type="RefSeq" id="WP_161931699.1">
    <property type="nucleotide sequence ID" value="NZ_CP047901.1"/>
</dbReference>
<dbReference type="KEGG" id="caqa:MICH65_0331"/>
<dbReference type="FunFam" id="3.10.290.10:FF:000001">
    <property type="entry name" value="30S ribosomal protein S4"/>
    <property type="match status" value="1"/>
</dbReference>
<dbReference type="CDD" id="cd00165">
    <property type="entry name" value="S4"/>
    <property type="match status" value="1"/>
</dbReference>
<comment type="subunit">
    <text evidence="7">Part of the 30S ribosomal subunit. Contacts protein S5. The interaction surface between S4 and S5 is involved in control of translational fidelity.</text>
</comment>
<dbReference type="GO" id="GO:0042274">
    <property type="term" value="P:ribosomal small subunit biogenesis"/>
    <property type="evidence" value="ECO:0007669"/>
    <property type="project" value="TreeGrafter"/>
</dbReference>
<feature type="domain" description="Small ribosomal subunit protein uS4 N-terminal" evidence="10">
    <location>
        <begin position="3"/>
        <end position="93"/>
    </location>
</feature>
<evidence type="ECO:0000256" key="4">
    <source>
        <dbReference type="ARBA" id="ARBA00022980"/>
    </source>
</evidence>
<dbReference type="Gene3D" id="3.10.290.10">
    <property type="entry name" value="RNA-binding S4 domain"/>
    <property type="match status" value="1"/>
</dbReference>
<keyword evidence="2 7" id="KW-0699">rRNA-binding</keyword>
<keyword evidence="3 7" id="KW-0694">RNA-binding</keyword>
<dbReference type="GO" id="GO:0006412">
    <property type="term" value="P:translation"/>
    <property type="evidence" value="ECO:0007669"/>
    <property type="project" value="UniProtKB-UniRule"/>
</dbReference>
<keyword evidence="5 7" id="KW-0687">Ribonucleoprotein</keyword>
<evidence type="ECO:0000313" key="12">
    <source>
        <dbReference type="Proteomes" id="UP000463983"/>
    </source>
</evidence>
<dbReference type="PROSITE" id="PS00632">
    <property type="entry name" value="RIBOSOMAL_S4"/>
    <property type="match status" value="1"/>
</dbReference>
<dbReference type="GO" id="GO:0003735">
    <property type="term" value="F:structural constituent of ribosome"/>
    <property type="evidence" value="ECO:0007669"/>
    <property type="project" value="InterPro"/>
</dbReference>
<dbReference type="HAMAP" id="MF_01306_B">
    <property type="entry name" value="Ribosomal_uS4_B"/>
    <property type="match status" value="1"/>
</dbReference>
<sequence>MAKYTGPRHRLCRREGVRMCNAKKCPLDRKGAQPPGQHGRKFAGRVSDYGTQLREKQKVKRIYGVLEKQFRRYYNQALKTESNTGLRLLQLLETRLDNIVFRSQFAPSRRTARQLVNHGHVLVDGQKVTIPSFQLKPGQTITLKPKTLKLDLVTESLNSKDKPPTWIKRKATVSQLDRLPDRDDLSQDINEQLIIEFYSR</sequence>
<organism evidence="11 12">
    <name type="scientific">Candidatus Chazhemtobacterium aquaticus</name>
    <dbReference type="NCBI Taxonomy" id="2715735"/>
    <lineage>
        <taxon>Bacteria</taxon>
        <taxon>Candidatus Chazhemtobacteraceae</taxon>
        <taxon>Candidatus Chazhemtobacterium</taxon>
    </lineage>
</organism>
<dbReference type="AlphaFoldDB" id="A0A857NBL8"/>
<dbReference type="PROSITE" id="PS50889">
    <property type="entry name" value="S4"/>
    <property type="match status" value="1"/>
</dbReference>
<reference evidence="12" key="1">
    <citation type="journal article" date="2020" name="Microorganisms">
        <title>Complete Genome of a Member of a New Bacterial Lineage in the Microgenomates Group Reveals an Unusual Nucleotide Composition Disparity Between Two Strands of DNA and Limited Metabolic Potential.</title>
        <authorList>
            <person name="Kadnikov V.V."/>
            <person name="Mardanov A.V."/>
            <person name="Beletsky A.V."/>
            <person name="Karnachuk O.V."/>
            <person name="Ravin N.V."/>
        </authorList>
    </citation>
    <scope>NUCLEOTIDE SEQUENCE [LARGE SCALE GENOMIC DNA]</scope>
</reference>
<keyword evidence="12" id="KW-1185">Reference proteome</keyword>
<accession>A0A857NBL8</accession>
<evidence type="ECO:0000256" key="8">
    <source>
        <dbReference type="RuleBase" id="RU003699"/>
    </source>
</evidence>
<dbReference type="GO" id="GO:0019843">
    <property type="term" value="F:rRNA binding"/>
    <property type="evidence" value="ECO:0007669"/>
    <property type="project" value="UniProtKB-UniRule"/>
</dbReference>
<dbReference type="InterPro" id="IPR005709">
    <property type="entry name" value="Ribosomal_uS4_bac-type"/>
</dbReference>
<dbReference type="Pfam" id="PF00163">
    <property type="entry name" value="Ribosomal_S4"/>
    <property type="match status" value="1"/>
</dbReference>
<dbReference type="NCBIfam" id="TIGR01017">
    <property type="entry name" value="rpsD_bact"/>
    <property type="match status" value="1"/>
</dbReference>
<evidence type="ECO:0000256" key="5">
    <source>
        <dbReference type="ARBA" id="ARBA00023274"/>
    </source>
</evidence>
<dbReference type="InterPro" id="IPR018079">
    <property type="entry name" value="Ribosomal_uS4_CS"/>
</dbReference>
<comment type="function">
    <text evidence="7">With S5 and S12 plays an important role in translational accuracy.</text>
</comment>
<dbReference type="InterPro" id="IPR036986">
    <property type="entry name" value="S4_RNA-bd_sf"/>
</dbReference>
<dbReference type="GO" id="GO:0015935">
    <property type="term" value="C:small ribosomal subunit"/>
    <property type="evidence" value="ECO:0007669"/>
    <property type="project" value="InterPro"/>
</dbReference>
<gene>
    <name evidence="7" type="primary">rpsD</name>
    <name evidence="11" type="ORF">MICH65_0331</name>
</gene>
<name>A0A857NBL8_9BACT</name>
<feature type="domain" description="RNA-binding S4" evidence="9">
    <location>
        <begin position="94"/>
        <end position="158"/>
    </location>
</feature>
<keyword evidence="4 7" id="KW-0689">Ribosomal protein</keyword>
<dbReference type="NCBIfam" id="NF003717">
    <property type="entry name" value="PRK05327.1"/>
    <property type="match status" value="1"/>
</dbReference>
<dbReference type="SMART" id="SM00363">
    <property type="entry name" value="S4"/>
    <property type="match status" value="1"/>
</dbReference>
<evidence type="ECO:0000256" key="3">
    <source>
        <dbReference type="ARBA" id="ARBA00022884"/>
    </source>
</evidence>
<dbReference type="PANTHER" id="PTHR11831:SF4">
    <property type="entry name" value="SMALL RIBOSOMAL SUBUNIT PROTEIN US4M"/>
    <property type="match status" value="1"/>
</dbReference>
<comment type="function">
    <text evidence="7">One of the primary rRNA binding proteins, it binds directly to 16S rRNA where it nucleates assembly of the body of the 30S subunit.</text>
</comment>
<dbReference type="InterPro" id="IPR002942">
    <property type="entry name" value="S4_RNA-bd"/>
</dbReference>
<dbReference type="Pfam" id="PF01479">
    <property type="entry name" value="S4"/>
    <property type="match status" value="1"/>
</dbReference>
<comment type="similarity">
    <text evidence="1 7 8">Belongs to the universal ribosomal protein uS4 family.</text>
</comment>
<evidence type="ECO:0000313" key="11">
    <source>
        <dbReference type="EMBL" id="QHO63312.1"/>
    </source>
</evidence>